<evidence type="ECO:0000256" key="5">
    <source>
        <dbReference type="ARBA" id="ARBA00023158"/>
    </source>
</evidence>
<keyword evidence="5" id="KW-0943">RNA-mediated gene silencing</keyword>
<evidence type="ECO:0000256" key="4">
    <source>
        <dbReference type="ARBA" id="ARBA00022884"/>
    </source>
</evidence>
<dbReference type="Pfam" id="PF02170">
    <property type="entry name" value="PAZ"/>
    <property type="match status" value="1"/>
</dbReference>
<dbReference type="Gene3D" id="3.40.50.2300">
    <property type="match status" value="1"/>
</dbReference>
<accession>A0A226ECT8</accession>
<dbReference type="GO" id="GO:0005737">
    <property type="term" value="C:cytoplasm"/>
    <property type="evidence" value="ECO:0007669"/>
    <property type="project" value="UniProtKB-SubCell"/>
</dbReference>
<dbReference type="CDD" id="cd04658">
    <property type="entry name" value="Piwi_piwi-like_Euk"/>
    <property type="match status" value="1"/>
</dbReference>
<gene>
    <name evidence="10" type="ORF">Fcan01_09481</name>
</gene>
<keyword evidence="2" id="KW-0217">Developmental protein</keyword>
<feature type="domain" description="Piwi" evidence="9">
    <location>
        <begin position="570"/>
        <end position="854"/>
    </location>
</feature>
<evidence type="ECO:0000259" key="8">
    <source>
        <dbReference type="PROSITE" id="PS50821"/>
    </source>
</evidence>
<dbReference type="STRING" id="158441.A0A226ECT8"/>
<feature type="domain" description="PAZ" evidence="8">
    <location>
        <begin position="292"/>
        <end position="404"/>
    </location>
</feature>
<evidence type="ECO:0000256" key="2">
    <source>
        <dbReference type="ARBA" id="ARBA00022473"/>
    </source>
</evidence>
<dbReference type="Proteomes" id="UP000198287">
    <property type="component" value="Unassembled WGS sequence"/>
</dbReference>
<keyword evidence="4" id="KW-0694">RNA-binding</keyword>
<dbReference type="InterPro" id="IPR036397">
    <property type="entry name" value="RNaseH_sf"/>
</dbReference>
<dbReference type="Pfam" id="PF02171">
    <property type="entry name" value="Piwi"/>
    <property type="match status" value="1"/>
</dbReference>
<evidence type="ECO:0000313" key="10">
    <source>
        <dbReference type="EMBL" id="OXA55395.1"/>
    </source>
</evidence>
<dbReference type="SUPFAM" id="SSF101690">
    <property type="entry name" value="PAZ domain"/>
    <property type="match status" value="1"/>
</dbReference>
<dbReference type="OrthoDB" id="445936at2759"/>
<sequence>MQRYRGRGGGFAPRRGVGRGRMQEETQTDDEEEVTVENLHIDEVVPLLRPEIPAASGFSGDPSGIMSPQNVTILRPLSLHELGLGHEPRNVMRGLCHSPGGVLPVTPAMKEINTKGHSGREIDLVTNYFRVLRGHDWGLHQYFVEFNPQEDQTFVRKAILRRNKDLIEHRYIFDGTLLHTPFLLDDIDASGRVVINAVGKDDTQTVVTLRYIKSTEYGDPIYIQFYNLIVRKCMFGMGLEEVGRGFFDAEKCIDFPSLSIQLWPGFLTSIQNHDLDVLLCVEITHKVLRTESAMDILLSMRASYRGPSFEEHANSTFANAIVMTTYNHATYRIKSIDFNANPTNTFKNKKGEDVSYQDYYQNKYQKQITSLGQPLFITVSTIRPPKNVEAQVVALIPELCIFTGLSDTMRANNSLMRELSTHLHMVPTKRVQAIQGFMQRLMETQELLVELEEWGLRFQTNMITVPGRVLPPEPILFASGTEIPNNNEDWTKAFRTQKLFRPESINKWVLVATQKDSQNAANLVRTMQKVATPLGFNIRQPEMIIISDPKAQCYMKAIDDLYPRIKELQMVFVVLSSTSAHIYGSIKKRLVVDFGASSQCFLTKNLTSKGIMSIATKVVIQMTAKIGGEPWTVKVPIKNLMVVGLDSYNDTYSVVASLSKDFTKYFSAVGTKNSNGNIFCSDMEKCLTAYRKLNKELPARVVIYRVGNITHDSGRDETEAREIKAMMKEMYEQASTDPPTLTYLIVCKRINTRMFAENGNGGFDNPPPGTIVDDTITLKDKYQFFMISSTARQGTVAPCSYIVIYDDSNLQADKLQYLTYKLCHMYFNWSGTVSVPAHVQYAHKLAQMTSVAYGGGQPSKDLSNNLFYL</sequence>
<dbReference type="PROSITE" id="PS50822">
    <property type="entry name" value="PIWI"/>
    <property type="match status" value="1"/>
</dbReference>
<dbReference type="InterPro" id="IPR003100">
    <property type="entry name" value="PAZ_dom"/>
</dbReference>
<dbReference type="InterPro" id="IPR036085">
    <property type="entry name" value="PAZ_dom_sf"/>
</dbReference>
<evidence type="ECO:0000313" key="11">
    <source>
        <dbReference type="Proteomes" id="UP000198287"/>
    </source>
</evidence>
<keyword evidence="3" id="KW-0963">Cytoplasm</keyword>
<evidence type="ECO:0000259" key="9">
    <source>
        <dbReference type="PROSITE" id="PS50822"/>
    </source>
</evidence>
<dbReference type="AlphaFoldDB" id="A0A226ECT8"/>
<dbReference type="PROSITE" id="PS50821">
    <property type="entry name" value="PAZ"/>
    <property type="match status" value="1"/>
</dbReference>
<dbReference type="OMA" id="WCGPVKI"/>
<comment type="similarity">
    <text evidence="6">Belongs to the argonaute family. Piwi subfamily.</text>
</comment>
<evidence type="ECO:0000256" key="7">
    <source>
        <dbReference type="SAM" id="MobiDB-lite"/>
    </source>
</evidence>
<evidence type="ECO:0000256" key="3">
    <source>
        <dbReference type="ARBA" id="ARBA00022490"/>
    </source>
</evidence>
<dbReference type="InterPro" id="IPR003165">
    <property type="entry name" value="Piwi"/>
</dbReference>
<dbReference type="InterPro" id="IPR012337">
    <property type="entry name" value="RNaseH-like_sf"/>
</dbReference>
<dbReference type="SUPFAM" id="SSF53098">
    <property type="entry name" value="Ribonuclease H-like"/>
    <property type="match status" value="1"/>
</dbReference>
<evidence type="ECO:0000256" key="6">
    <source>
        <dbReference type="ARBA" id="ARBA00038291"/>
    </source>
</evidence>
<dbReference type="FunFam" id="2.170.260.10:FF:000003">
    <property type="entry name" value="Piwi-like RNA-mediated gene silencing 2"/>
    <property type="match status" value="1"/>
</dbReference>
<dbReference type="Gene3D" id="3.30.420.10">
    <property type="entry name" value="Ribonuclease H-like superfamily/Ribonuclease H"/>
    <property type="match status" value="1"/>
</dbReference>
<keyword evidence="11" id="KW-1185">Reference proteome</keyword>
<reference evidence="10 11" key="1">
    <citation type="submission" date="2015-12" db="EMBL/GenBank/DDBJ databases">
        <title>The genome of Folsomia candida.</title>
        <authorList>
            <person name="Faddeeva A."/>
            <person name="Derks M.F."/>
            <person name="Anvar Y."/>
            <person name="Smit S."/>
            <person name="Van Straalen N."/>
            <person name="Roelofs D."/>
        </authorList>
    </citation>
    <scope>NUCLEOTIDE SEQUENCE [LARGE SCALE GENOMIC DNA]</scope>
    <source>
        <strain evidence="10 11">VU population</strain>
        <tissue evidence="10">Whole body</tissue>
    </source>
</reference>
<dbReference type="GO" id="GO:0034587">
    <property type="term" value="P:piRNA processing"/>
    <property type="evidence" value="ECO:0007669"/>
    <property type="project" value="UniProtKB-ARBA"/>
</dbReference>
<dbReference type="EMBL" id="LNIX01000004">
    <property type="protein sequence ID" value="OXA55395.1"/>
    <property type="molecule type" value="Genomic_DNA"/>
</dbReference>
<feature type="region of interest" description="Disordered" evidence="7">
    <location>
        <begin position="1"/>
        <end position="33"/>
    </location>
</feature>
<organism evidence="10 11">
    <name type="scientific">Folsomia candida</name>
    <name type="common">Springtail</name>
    <dbReference type="NCBI Taxonomy" id="158441"/>
    <lineage>
        <taxon>Eukaryota</taxon>
        <taxon>Metazoa</taxon>
        <taxon>Ecdysozoa</taxon>
        <taxon>Arthropoda</taxon>
        <taxon>Hexapoda</taxon>
        <taxon>Collembola</taxon>
        <taxon>Entomobryomorpha</taxon>
        <taxon>Isotomoidea</taxon>
        <taxon>Isotomidae</taxon>
        <taxon>Proisotominae</taxon>
        <taxon>Folsomia</taxon>
    </lineage>
</organism>
<protein>
    <submittedName>
        <fullName evidence="10">Protein piwi</fullName>
    </submittedName>
</protein>
<dbReference type="Gene3D" id="2.170.260.10">
    <property type="entry name" value="paz domain"/>
    <property type="match status" value="1"/>
</dbReference>
<dbReference type="CDD" id="cd02845">
    <property type="entry name" value="PAZ_piwi_like"/>
    <property type="match status" value="1"/>
</dbReference>
<name>A0A226ECT8_FOLCA</name>
<comment type="subcellular location">
    <subcellularLocation>
        <location evidence="1">Cytoplasm</location>
    </subcellularLocation>
</comment>
<dbReference type="PANTHER" id="PTHR22891">
    <property type="entry name" value="EUKARYOTIC TRANSLATION INITIATION FACTOR 2C"/>
    <property type="match status" value="1"/>
</dbReference>
<proteinExistence type="inferred from homology"/>
<dbReference type="Pfam" id="PF23278">
    <property type="entry name" value="Piwi_N"/>
    <property type="match status" value="1"/>
</dbReference>
<dbReference type="SMART" id="SM00949">
    <property type="entry name" value="PAZ"/>
    <property type="match status" value="1"/>
</dbReference>
<dbReference type="SMART" id="SM00950">
    <property type="entry name" value="Piwi"/>
    <property type="match status" value="1"/>
</dbReference>
<comment type="caution">
    <text evidence="10">The sequence shown here is derived from an EMBL/GenBank/DDBJ whole genome shotgun (WGS) entry which is preliminary data.</text>
</comment>
<evidence type="ECO:0000256" key="1">
    <source>
        <dbReference type="ARBA" id="ARBA00004496"/>
    </source>
</evidence>
<dbReference type="GO" id="GO:0003723">
    <property type="term" value="F:RNA binding"/>
    <property type="evidence" value="ECO:0007669"/>
    <property type="project" value="UniProtKB-KW"/>
</dbReference>